<accession>A0A9N7VER3</accession>
<dbReference type="AlphaFoldDB" id="A0A9N7VER3"/>
<gene>
    <name evidence="1" type="ORF">PLEPLA_LOCUS37266</name>
</gene>
<evidence type="ECO:0000313" key="1">
    <source>
        <dbReference type="EMBL" id="CAB1449583.1"/>
    </source>
</evidence>
<protein>
    <submittedName>
        <fullName evidence="1">Uncharacterized protein</fullName>
    </submittedName>
</protein>
<evidence type="ECO:0000313" key="2">
    <source>
        <dbReference type="Proteomes" id="UP001153269"/>
    </source>
</evidence>
<dbReference type="Proteomes" id="UP001153269">
    <property type="component" value="Unassembled WGS sequence"/>
</dbReference>
<reference evidence="1" key="1">
    <citation type="submission" date="2020-03" db="EMBL/GenBank/DDBJ databases">
        <authorList>
            <person name="Weist P."/>
        </authorList>
    </citation>
    <scope>NUCLEOTIDE SEQUENCE</scope>
</reference>
<organism evidence="1 2">
    <name type="scientific">Pleuronectes platessa</name>
    <name type="common">European plaice</name>
    <dbReference type="NCBI Taxonomy" id="8262"/>
    <lineage>
        <taxon>Eukaryota</taxon>
        <taxon>Metazoa</taxon>
        <taxon>Chordata</taxon>
        <taxon>Craniata</taxon>
        <taxon>Vertebrata</taxon>
        <taxon>Euteleostomi</taxon>
        <taxon>Actinopterygii</taxon>
        <taxon>Neopterygii</taxon>
        <taxon>Teleostei</taxon>
        <taxon>Neoteleostei</taxon>
        <taxon>Acanthomorphata</taxon>
        <taxon>Carangaria</taxon>
        <taxon>Pleuronectiformes</taxon>
        <taxon>Pleuronectoidei</taxon>
        <taxon>Pleuronectidae</taxon>
        <taxon>Pleuronectes</taxon>
    </lineage>
</organism>
<name>A0A9N7VER3_PLEPL</name>
<comment type="caution">
    <text evidence="1">The sequence shown here is derived from an EMBL/GenBank/DDBJ whole genome shotgun (WGS) entry which is preliminary data.</text>
</comment>
<keyword evidence="2" id="KW-1185">Reference proteome</keyword>
<dbReference type="EMBL" id="CADEAL010004021">
    <property type="protein sequence ID" value="CAB1449583.1"/>
    <property type="molecule type" value="Genomic_DNA"/>
</dbReference>
<sequence length="75" mass="8022">MAGVDSVDTFLALCLHATLSLSPGGALFTRGRSCFAEGKRKLGVAEVFSPRVAFLQVADGQTGRWRTETPRALIL</sequence>
<proteinExistence type="predicted"/>